<name>A0ABD8ATJ0_PAEAM</name>
<dbReference type="RefSeq" id="WP_036674727.1">
    <property type="nucleotide sequence ID" value="NZ_CP145892.1"/>
</dbReference>
<dbReference type="AlphaFoldDB" id="A0ABD8ATJ0"/>
<evidence type="ECO:0000313" key="1">
    <source>
        <dbReference type="EMBL" id="WWP20833.1"/>
    </source>
</evidence>
<protein>
    <submittedName>
        <fullName evidence="1">Uracil-DNA glycosylase</fullName>
    </submittedName>
</protein>
<dbReference type="CDD" id="cd10035">
    <property type="entry name" value="UDG_like"/>
    <property type="match status" value="1"/>
</dbReference>
<dbReference type="InterPro" id="IPR036895">
    <property type="entry name" value="Uracil-DNA_glycosylase-like_sf"/>
</dbReference>
<proteinExistence type="predicted"/>
<organism evidence="1 2">
    <name type="scientific">Paenibacillus amylolyticus</name>
    <dbReference type="NCBI Taxonomy" id="1451"/>
    <lineage>
        <taxon>Bacteria</taxon>
        <taxon>Bacillati</taxon>
        <taxon>Bacillota</taxon>
        <taxon>Bacilli</taxon>
        <taxon>Bacillales</taxon>
        <taxon>Paenibacillaceae</taxon>
        <taxon>Paenibacillus</taxon>
    </lineage>
</organism>
<evidence type="ECO:0000313" key="2">
    <source>
        <dbReference type="Proteomes" id="UP001364764"/>
    </source>
</evidence>
<sequence>MSETQQHICEFVAGIQAYVSPVNVINPWRDYVTGYDIGPEAVKIRSEHLVRYLEPRISKARYIFIAEAVGYQGARFSGVPLTSERMVTGNHSLVNHQMIFAGDPGVRTSLPNIAKPNRSQALYGFAEPTASIIWGEVLSSSRWKPTDFIFWNIYPFHPYQSAENRMTNRTPTLAELEDGVVFARQLMQLNPDAQIVAIGRKSADTLSSQLIKHHHVPHPANGRAVQFQKAVRSMI</sequence>
<dbReference type="GeneID" id="93473996"/>
<reference evidence="1 2" key="1">
    <citation type="submission" date="2024-02" db="EMBL/GenBank/DDBJ databases">
        <title>Complete sequences of two Paenibacillus sp. strains and one Lysinibacillus strain isolated from the environment on STAA medium highlight biotechnological potential.</title>
        <authorList>
            <person name="Attere S.A."/>
            <person name="Piche L.C."/>
            <person name="Intertaglia L."/>
            <person name="Lami R."/>
            <person name="Charette S.J."/>
            <person name="Vincent A.T."/>
        </authorList>
    </citation>
    <scope>NUCLEOTIDE SEQUENCE [LARGE SCALE GENOMIC DNA]</scope>
    <source>
        <strain evidence="1 2">Y5S-7</strain>
    </source>
</reference>
<dbReference type="Gene3D" id="3.40.470.10">
    <property type="entry name" value="Uracil-DNA glycosylase-like domain"/>
    <property type="match status" value="1"/>
</dbReference>
<gene>
    <name evidence="1" type="ORF">V6668_00985</name>
</gene>
<dbReference type="Proteomes" id="UP001364764">
    <property type="component" value="Chromosome"/>
</dbReference>
<dbReference type="SUPFAM" id="SSF52141">
    <property type="entry name" value="Uracil-DNA glycosylase-like"/>
    <property type="match status" value="1"/>
</dbReference>
<dbReference type="EMBL" id="CP145892">
    <property type="protein sequence ID" value="WWP20833.1"/>
    <property type="molecule type" value="Genomic_DNA"/>
</dbReference>
<accession>A0ABD8ATJ0</accession>